<dbReference type="AlphaFoldDB" id="A0A8J5S8Y3"/>
<proteinExistence type="predicted"/>
<keyword evidence="2" id="KW-1185">Reference proteome</keyword>
<dbReference type="EMBL" id="JAAALK010000287">
    <property type="protein sequence ID" value="KAG8060788.1"/>
    <property type="molecule type" value="Genomic_DNA"/>
</dbReference>
<reference evidence="1" key="2">
    <citation type="submission" date="2021-02" db="EMBL/GenBank/DDBJ databases">
        <authorList>
            <person name="Kimball J.A."/>
            <person name="Haas M.W."/>
            <person name="Macchietto M."/>
            <person name="Kono T."/>
            <person name="Duquette J."/>
            <person name="Shao M."/>
        </authorList>
    </citation>
    <scope>NUCLEOTIDE SEQUENCE</scope>
    <source>
        <tissue evidence="1">Fresh leaf tissue</tissue>
    </source>
</reference>
<protein>
    <submittedName>
        <fullName evidence="1">Uncharacterized protein</fullName>
    </submittedName>
</protein>
<reference evidence="1" key="1">
    <citation type="journal article" date="2021" name="bioRxiv">
        <title>Whole Genome Assembly and Annotation of Northern Wild Rice, Zizania palustris L., Supports a Whole Genome Duplication in the Zizania Genus.</title>
        <authorList>
            <person name="Haas M."/>
            <person name="Kono T."/>
            <person name="Macchietto M."/>
            <person name="Millas R."/>
            <person name="McGilp L."/>
            <person name="Shao M."/>
            <person name="Duquette J."/>
            <person name="Hirsch C.N."/>
            <person name="Kimball J."/>
        </authorList>
    </citation>
    <scope>NUCLEOTIDE SEQUENCE</scope>
    <source>
        <tissue evidence="1">Fresh leaf tissue</tissue>
    </source>
</reference>
<evidence type="ECO:0000313" key="1">
    <source>
        <dbReference type="EMBL" id="KAG8060788.1"/>
    </source>
</evidence>
<sequence>MKSDLKREKPSLEYALFLPAAAGAPNATTEGHGSLLALLDSGNRFARLLNDPSSLLLCRIIDWWRRLVPYQANPMSFGILGVAS</sequence>
<name>A0A8J5S8Y3_ZIZPA</name>
<dbReference type="Proteomes" id="UP000729402">
    <property type="component" value="Unassembled WGS sequence"/>
</dbReference>
<evidence type="ECO:0000313" key="2">
    <source>
        <dbReference type="Proteomes" id="UP000729402"/>
    </source>
</evidence>
<organism evidence="1 2">
    <name type="scientific">Zizania palustris</name>
    <name type="common">Northern wild rice</name>
    <dbReference type="NCBI Taxonomy" id="103762"/>
    <lineage>
        <taxon>Eukaryota</taxon>
        <taxon>Viridiplantae</taxon>
        <taxon>Streptophyta</taxon>
        <taxon>Embryophyta</taxon>
        <taxon>Tracheophyta</taxon>
        <taxon>Spermatophyta</taxon>
        <taxon>Magnoliopsida</taxon>
        <taxon>Liliopsida</taxon>
        <taxon>Poales</taxon>
        <taxon>Poaceae</taxon>
        <taxon>BOP clade</taxon>
        <taxon>Oryzoideae</taxon>
        <taxon>Oryzeae</taxon>
        <taxon>Zizaniinae</taxon>
        <taxon>Zizania</taxon>
    </lineage>
</organism>
<gene>
    <name evidence="1" type="ORF">GUJ93_ZPchr0002g24918</name>
</gene>
<comment type="caution">
    <text evidence="1">The sequence shown here is derived from an EMBL/GenBank/DDBJ whole genome shotgun (WGS) entry which is preliminary data.</text>
</comment>
<accession>A0A8J5S8Y3</accession>